<evidence type="ECO:0000259" key="1">
    <source>
        <dbReference type="Pfam" id="PF09949"/>
    </source>
</evidence>
<dbReference type="Pfam" id="PF09949">
    <property type="entry name" value="APP1_cat"/>
    <property type="match status" value="1"/>
</dbReference>
<dbReference type="AlphaFoldDB" id="A0A845B482"/>
<evidence type="ECO:0000313" key="3">
    <source>
        <dbReference type="EMBL" id="MXP33778.1"/>
    </source>
</evidence>
<evidence type="ECO:0000313" key="4">
    <source>
        <dbReference type="Proteomes" id="UP000446786"/>
    </source>
</evidence>
<dbReference type="EMBL" id="WTYE01000001">
    <property type="protein sequence ID" value="MXP31018.1"/>
    <property type="molecule type" value="Genomic_DNA"/>
</dbReference>
<dbReference type="GO" id="GO:0008195">
    <property type="term" value="F:phosphatidate phosphatase activity"/>
    <property type="evidence" value="ECO:0007669"/>
    <property type="project" value="InterPro"/>
</dbReference>
<dbReference type="Proteomes" id="UP000446786">
    <property type="component" value="Unassembled WGS sequence"/>
</dbReference>
<comment type="caution">
    <text evidence="3">The sequence shown here is derived from an EMBL/GenBank/DDBJ whole genome shotgun (WGS) entry which is preliminary data.</text>
</comment>
<protein>
    <submittedName>
        <fullName evidence="3">DUF2183 domain-containing protein</fullName>
    </submittedName>
</protein>
<dbReference type="OrthoDB" id="9789875at2"/>
<feature type="domain" description="Phosphatidate phosphatase APP1 catalytic" evidence="1">
    <location>
        <begin position="135"/>
        <end position="304"/>
    </location>
</feature>
<organism evidence="3 4">
    <name type="scientific">Parerythrobacter jejuensis</name>
    <dbReference type="NCBI Taxonomy" id="795812"/>
    <lineage>
        <taxon>Bacteria</taxon>
        <taxon>Pseudomonadati</taxon>
        <taxon>Pseudomonadota</taxon>
        <taxon>Alphaproteobacteria</taxon>
        <taxon>Sphingomonadales</taxon>
        <taxon>Erythrobacteraceae</taxon>
        <taxon>Parerythrobacter</taxon>
    </lineage>
</organism>
<sequence>MALFQDSPVRIQPYFGYRSRTALRLTARALKATKPGFKQGGRWQAMRTMIAQFASREAENIEVRLEYARPDGAVFEQTAISDKEGFLHFDIDLSGPWDYPVHTAWEVATLQWYNRDGAQCVDGHILVPGQDIDLGIISDIDDTIIETGITGGLRSLLRNWQRVLAELPHERIVVPGANLFYHALGGGSVRVEDSGEAGTRLPATHRPFFYVSSSPWNLYSYLVTFQRTRNLPLGPLLLRDWGLNSATFGKASHGSHKVDAIKGILSKYSDLRFALIGDDSQGDLVAFSTIASESPDQIAAVFIRTTEHELSPDEVAAKASITSAGIPLWLGDSYAIGQDFLRAAGVTPHGDTSRIVETVERREHHAH</sequence>
<dbReference type="InterPro" id="IPR052935">
    <property type="entry name" value="Mg2+_PAP"/>
</dbReference>
<reference evidence="3 4" key="1">
    <citation type="submission" date="2019-12" db="EMBL/GenBank/DDBJ databases">
        <title>Genomic-based taxomic classification of the family Erythrobacteraceae.</title>
        <authorList>
            <person name="Xu L."/>
        </authorList>
    </citation>
    <scope>NUCLEOTIDE SEQUENCE [LARGE SCALE GENOMIC DNA]</scope>
    <source>
        <strain evidence="3 4">JCM 16677</strain>
    </source>
</reference>
<dbReference type="PANTHER" id="PTHR28208:SF3">
    <property type="entry name" value="PHOSPHATIDATE PHOSPHATASE APP1"/>
    <property type="match status" value="1"/>
</dbReference>
<evidence type="ECO:0000313" key="2">
    <source>
        <dbReference type="EMBL" id="MXP31018.1"/>
    </source>
</evidence>
<gene>
    <name evidence="2" type="ORF">GRI94_04170</name>
    <name evidence="3" type="ORF">GRI94_18260</name>
</gene>
<dbReference type="EMBL" id="WTYE01000001">
    <property type="protein sequence ID" value="MXP33778.1"/>
    <property type="molecule type" value="Genomic_DNA"/>
</dbReference>
<accession>A0A845B482</accession>
<name>A0A845B482_9SPHN</name>
<proteinExistence type="predicted"/>
<dbReference type="InterPro" id="IPR019236">
    <property type="entry name" value="APP1_cat"/>
</dbReference>
<dbReference type="PANTHER" id="PTHR28208">
    <property type="entry name" value="PHOSPHATIDATE PHOSPHATASE APP1"/>
    <property type="match status" value="1"/>
</dbReference>
<dbReference type="RefSeq" id="WP_160778499.1">
    <property type="nucleotide sequence ID" value="NZ_BAAAZF010000001.1"/>
</dbReference>
<keyword evidence="4" id="KW-1185">Reference proteome</keyword>